<keyword evidence="2" id="KW-0812">Transmembrane</keyword>
<reference evidence="4" key="1">
    <citation type="journal article" date="2019" name="bioRxiv">
        <title>The Genome of the Zebra Mussel, Dreissena polymorpha: A Resource for Invasive Species Research.</title>
        <authorList>
            <person name="McCartney M.A."/>
            <person name="Auch B."/>
            <person name="Kono T."/>
            <person name="Mallez S."/>
            <person name="Zhang Y."/>
            <person name="Obille A."/>
            <person name="Becker A."/>
            <person name="Abrahante J.E."/>
            <person name="Garbe J."/>
            <person name="Badalamenti J.P."/>
            <person name="Herman A."/>
            <person name="Mangelson H."/>
            <person name="Liachko I."/>
            <person name="Sullivan S."/>
            <person name="Sone E.D."/>
            <person name="Koren S."/>
            <person name="Silverstein K.A.T."/>
            <person name="Beckman K.B."/>
            <person name="Gohl D.M."/>
        </authorList>
    </citation>
    <scope>NUCLEOTIDE SEQUENCE</scope>
    <source>
        <strain evidence="4">Duluth1</strain>
        <tissue evidence="4">Whole animal</tissue>
    </source>
</reference>
<feature type="compositionally biased region" description="Basic and acidic residues" evidence="1">
    <location>
        <begin position="457"/>
        <end position="470"/>
    </location>
</feature>
<keyword evidence="3" id="KW-0732">Signal</keyword>
<reference evidence="4" key="2">
    <citation type="submission" date="2020-11" db="EMBL/GenBank/DDBJ databases">
        <authorList>
            <person name="McCartney M.A."/>
            <person name="Auch B."/>
            <person name="Kono T."/>
            <person name="Mallez S."/>
            <person name="Becker A."/>
            <person name="Gohl D.M."/>
            <person name="Silverstein K.A.T."/>
            <person name="Koren S."/>
            <person name="Bechman K.B."/>
            <person name="Herman A."/>
            <person name="Abrahante J.E."/>
            <person name="Garbe J."/>
        </authorList>
    </citation>
    <scope>NUCLEOTIDE SEQUENCE</scope>
    <source>
        <strain evidence="4">Duluth1</strain>
        <tissue evidence="4">Whole animal</tissue>
    </source>
</reference>
<proteinExistence type="predicted"/>
<feature type="region of interest" description="Disordered" evidence="1">
    <location>
        <begin position="219"/>
        <end position="247"/>
    </location>
</feature>
<dbReference type="Proteomes" id="UP000828390">
    <property type="component" value="Unassembled WGS sequence"/>
</dbReference>
<evidence type="ECO:0000256" key="3">
    <source>
        <dbReference type="SAM" id="SignalP"/>
    </source>
</evidence>
<dbReference type="OrthoDB" id="6161458at2759"/>
<evidence type="ECO:0000313" key="5">
    <source>
        <dbReference type="Proteomes" id="UP000828390"/>
    </source>
</evidence>
<feature type="compositionally biased region" description="Low complexity" evidence="1">
    <location>
        <begin position="425"/>
        <end position="440"/>
    </location>
</feature>
<dbReference type="AlphaFoldDB" id="A0A9D4MRD7"/>
<feature type="compositionally biased region" description="Basic and acidic residues" evidence="1">
    <location>
        <begin position="289"/>
        <end position="317"/>
    </location>
</feature>
<feature type="compositionally biased region" description="Polar residues" evidence="1">
    <location>
        <begin position="473"/>
        <end position="486"/>
    </location>
</feature>
<name>A0A9D4MRD7_DREPO</name>
<feature type="transmembrane region" description="Helical" evidence="2">
    <location>
        <begin position="178"/>
        <end position="200"/>
    </location>
</feature>
<dbReference type="EMBL" id="JAIWYP010000001">
    <property type="protein sequence ID" value="KAH3881123.1"/>
    <property type="molecule type" value="Genomic_DNA"/>
</dbReference>
<comment type="caution">
    <text evidence="4">The sequence shown here is derived from an EMBL/GenBank/DDBJ whole genome shotgun (WGS) entry which is preliminary data.</text>
</comment>
<feature type="region of interest" description="Disordered" evidence="1">
    <location>
        <begin position="272"/>
        <end position="493"/>
    </location>
</feature>
<accession>A0A9D4MRD7</accession>
<feature type="chain" id="PRO_5039543822" description="CUB domain-containing protein" evidence="3">
    <location>
        <begin position="27"/>
        <end position="493"/>
    </location>
</feature>
<feature type="compositionally biased region" description="Polar residues" evidence="1">
    <location>
        <begin position="342"/>
        <end position="359"/>
    </location>
</feature>
<sequence>MFTEDNIMSVCLMSVALLLGTISIHGEEFNANMEDTAVCTILEPRTVRQVDVYNIFAQPSQLTMGTRDRCTLKFLGEGGRKFKFFMRDLQFMECGTEIRIYQDWALNNPWQRFGCNSPWGEVFTSFSDKVAVSLEKADARATGYKFYIRVATEDGPDISVPGPKGGAVGQTMSAGVTAGIVVACLLVSIVIVAVVVYCVIVRRNKDEAHMAKAHSMKNLLTSTGSKSNTGGSSVHSSVHNSVHSSKPSTAFTYPSFHSTITAKHAACNSIETKSHDSVDTGPPKPIKSVKHEFDTMKKGLERDSVREAREQEKDRAWRQAQAEAQHMDRQSRNEPSRGLGRSNRNPSGLTNTNIKNSLRQARDKGRSLSDRNVNRSSTRSRSTHKSRHRDDRDDDRSERAYSDFTGSYSYKYNENADRSRNRTKSTSSQRGQRSASSGSMSRRHRDYYDDYDNYSDYDDRRRGERHDSVGRKSGTQRSRSHSQSNGRRPRQSS</sequence>
<gene>
    <name evidence="4" type="ORF">DPMN_005046</name>
</gene>
<feature type="compositionally biased region" description="Basic and acidic residues" evidence="1">
    <location>
        <begin position="388"/>
        <end position="401"/>
    </location>
</feature>
<evidence type="ECO:0000256" key="1">
    <source>
        <dbReference type="SAM" id="MobiDB-lite"/>
    </source>
</evidence>
<feature type="compositionally biased region" description="Basic and acidic residues" evidence="1">
    <location>
        <begin position="360"/>
        <end position="373"/>
    </location>
</feature>
<keyword evidence="2" id="KW-0472">Membrane</keyword>
<protein>
    <recommendedName>
        <fullName evidence="6">CUB domain-containing protein</fullName>
    </recommendedName>
</protein>
<evidence type="ECO:0000256" key="2">
    <source>
        <dbReference type="SAM" id="Phobius"/>
    </source>
</evidence>
<keyword evidence="2" id="KW-1133">Transmembrane helix</keyword>
<keyword evidence="5" id="KW-1185">Reference proteome</keyword>
<evidence type="ECO:0008006" key="6">
    <source>
        <dbReference type="Google" id="ProtNLM"/>
    </source>
</evidence>
<feature type="compositionally biased region" description="Low complexity" evidence="1">
    <location>
        <begin position="221"/>
        <end position="247"/>
    </location>
</feature>
<organism evidence="4 5">
    <name type="scientific">Dreissena polymorpha</name>
    <name type="common">Zebra mussel</name>
    <name type="synonym">Mytilus polymorpha</name>
    <dbReference type="NCBI Taxonomy" id="45954"/>
    <lineage>
        <taxon>Eukaryota</taxon>
        <taxon>Metazoa</taxon>
        <taxon>Spiralia</taxon>
        <taxon>Lophotrochozoa</taxon>
        <taxon>Mollusca</taxon>
        <taxon>Bivalvia</taxon>
        <taxon>Autobranchia</taxon>
        <taxon>Heteroconchia</taxon>
        <taxon>Euheterodonta</taxon>
        <taxon>Imparidentia</taxon>
        <taxon>Neoheterodontei</taxon>
        <taxon>Myida</taxon>
        <taxon>Dreissenoidea</taxon>
        <taxon>Dreissenidae</taxon>
        <taxon>Dreissena</taxon>
    </lineage>
</organism>
<feature type="compositionally biased region" description="Basic and acidic residues" evidence="1">
    <location>
        <begin position="325"/>
        <end position="335"/>
    </location>
</feature>
<feature type="signal peptide" evidence="3">
    <location>
        <begin position="1"/>
        <end position="26"/>
    </location>
</feature>
<evidence type="ECO:0000313" key="4">
    <source>
        <dbReference type="EMBL" id="KAH3881123.1"/>
    </source>
</evidence>